<name>A0ABZ0YA87_9GAMM</name>
<evidence type="ECO:0000256" key="1">
    <source>
        <dbReference type="SAM" id="MobiDB-lite"/>
    </source>
</evidence>
<evidence type="ECO:0000313" key="2">
    <source>
        <dbReference type="EMBL" id="WQH08509.1"/>
    </source>
</evidence>
<proteinExistence type="predicted"/>
<dbReference type="RefSeq" id="WP_246920743.1">
    <property type="nucleotide sequence ID" value="NZ_CP140151.1"/>
</dbReference>
<gene>
    <name evidence="2" type="ORF">SR908_13630</name>
</gene>
<reference evidence="2 3" key="1">
    <citation type="submission" date="2023-11" db="EMBL/GenBank/DDBJ databases">
        <title>MicrobeMod: A computational toolkit for identifying prokaryotic methylation and restriction-modification with nanopore sequencing.</title>
        <authorList>
            <person name="Crits-Christoph A."/>
            <person name="Kang S.C."/>
            <person name="Lee H."/>
            <person name="Ostrov N."/>
        </authorList>
    </citation>
    <scope>NUCLEOTIDE SEQUENCE [LARGE SCALE GENOMIC DNA]</scope>
    <source>
        <strain evidence="2 3">ATCC 43984</strain>
    </source>
</reference>
<protein>
    <submittedName>
        <fullName evidence="2">Uncharacterized protein</fullName>
    </submittedName>
</protein>
<keyword evidence="3" id="KW-1185">Reference proteome</keyword>
<organism evidence="2 3">
    <name type="scientific">Chromohalobacter canadensis</name>
    <dbReference type="NCBI Taxonomy" id="141389"/>
    <lineage>
        <taxon>Bacteria</taxon>
        <taxon>Pseudomonadati</taxon>
        <taxon>Pseudomonadota</taxon>
        <taxon>Gammaproteobacteria</taxon>
        <taxon>Oceanospirillales</taxon>
        <taxon>Halomonadaceae</taxon>
        <taxon>Chromohalobacter</taxon>
    </lineage>
</organism>
<sequence>MAKRVITLSILNERITFYASDWPAIQKAVNTAIKTEGYWQRTKGEHSTPAAKGFSVADKSRLAKGKEV</sequence>
<accession>A0ABZ0YA87</accession>
<feature type="compositionally biased region" description="Basic and acidic residues" evidence="1">
    <location>
        <begin position="58"/>
        <end position="68"/>
    </location>
</feature>
<feature type="region of interest" description="Disordered" evidence="1">
    <location>
        <begin position="40"/>
        <end position="68"/>
    </location>
</feature>
<dbReference type="EMBL" id="CP140151">
    <property type="protein sequence ID" value="WQH08509.1"/>
    <property type="molecule type" value="Genomic_DNA"/>
</dbReference>
<dbReference type="Proteomes" id="UP001321908">
    <property type="component" value="Chromosome"/>
</dbReference>
<evidence type="ECO:0000313" key="3">
    <source>
        <dbReference type="Proteomes" id="UP001321908"/>
    </source>
</evidence>